<dbReference type="InterPro" id="IPR033177">
    <property type="entry name" value="PSD-B"/>
</dbReference>
<dbReference type="UniPathway" id="UPA00558">
    <property type="reaction ID" value="UER00616"/>
</dbReference>
<evidence type="ECO:0000256" key="6">
    <source>
        <dbReference type="ARBA" id="ARBA00023098"/>
    </source>
</evidence>
<dbReference type="GO" id="GO:0016540">
    <property type="term" value="P:protein autoprocessing"/>
    <property type="evidence" value="ECO:0007669"/>
    <property type="project" value="UniProtKB-UniRule"/>
</dbReference>
<keyword evidence="8 12" id="KW-0594">Phospholipid biosynthesis</keyword>
<evidence type="ECO:0000256" key="1">
    <source>
        <dbReference type="ARBA" id="ARBA00005189"/>
    </source>
</evidence>
<evidence type="ECO:0000256" key="3">
    <source>
        <dbReference type="ARBA" id="ARBA00022692"/>
    </source>
</evidence>
<keyword evidence="12" id="KW-0999">Mitochondrion inner membrane</keyword>
<evidence type="ECO:0000256" key="5">
    <source>
        <dbReference type="ARBA" id="ARBA00022989"/>
    </source>
</evidence>
<comment type="cofactor">
    <cofactor evidence="12">
        <name>pyruvate</name>
        <dbReference type="ChEBI" id="CHEBI:15361"/>
    </cofactor>
    <text evidence="12">Binds 1 pyruvoyl group covalently per subunit.</text>
</comment>
<comment type="PTM">
    <text evidence="12">Is synthesized initially as an inactive proenzyme. Formation of the active enzyme involves a self-maturation process in which the active site pyruvoyl group is generated from an internal serine residue via an autocatalytic post-translational modification. Two non-identical subunits are generated from the proenzyme in this reaction, and the pyruvate is formed at the N-terminus of the alpha chain, which is derived from the carboxyl end of the proenzyme. The autoendoproteolytic cleavage occurs by a canonical serine protease mechanism, in which the side chain hydroxyl group of the serine supplies its oxygen atom to form the C-terminus of the beta chain, while the remainder of the serine residue undergoes an oxidative deamination to produce ammonia and the pyruvoyl prosthetic group on the alpha chain. During this reaction, the Ser that is part of the protease active site of the proenzyme becomes the pyruvoyl prosthetic group, which constitutes an essential element of the active site of the mature decarboxylase.</text>
</comment>
<feature type="compositionally biased region" description="Basic and acidic residues" evidence="13">
    <location>
        <begin position="284"/>
        <end position="299"/>
    </location>
</feature>
<dbReference type="GO" id="GO:0005743">
    <property type="term" value="C:mitochondrial inner membrane"/>
    <property type="evidence" value="ECO:0007669"/>
    <property type="project" value="UniProtKB-SubCell"/>
</dbReference>
<dbReference type="EC" id="4.1.1.65" evidence="12"/>
<keyword evidence="6 12" id="KW-0443">Lipid metabolism</keyword>
<keyword evidence="9 12" id="KW-0456">Lyase</keyword>
<evidence type="ECO:0000256" key="12">
    <source>
        <dbReference type="HAMAP-Rule" id="MF_03208"/>
    </source>
</evidence>
<feature type="topological domain" description="Mitochondrial matrix" evidence="12">
    <location>
        <begin position="1"/>
        <end position="65"/>
    </location>
</feature>
<comment type="pathway">
    <text evidence="1">Lipid metabolism.</text>
</comment>
<comment type="pathway">
    <text evidence="12">Phospholipid metabolism; phosphatidylethanolamine biosynthesis; phosphatidylethanolamine from CDP-diacylglycerol: step 2/2.</text>
</comment>
<feature type="topological domain" description="Mitochondrial intermembrane" evidence="12">
    <location>
        <begin position="85"/>
        <end position="622"/>
    </location>
</feature>
<comment type="function">
    <text evidence="12">Catalyzes the formation of phosphatidylethanolamine (PtdEtn) from phosphatidylserine (PtdSer). Plays a central role in phospholipid metabolism and in the interorganelle trafficking of phosphatidylserine.</text>
</comment>
<dbReference type="NCBIfam" id="TIGR00163">
    <property type="entry name" value="PS_decarb"/>
    <property type="match status" value="1"/>
</dbReference>
<accession>A0A0G4LEW2</accession>
<feature type="chain" id="PRO_5023337483" description="Phosphatidylserine decarboxylase 1 beta chain" evidence="12">
    <location>
        <begin position="1"/>
        <end position="574"/>
    </location>
</feature>
<feature type="active site" description="Schiff-base intermediate with substrate; via pyruvic acid; for decarboxylase activity" evidence="12">
    <location>
        <position position="575"/>
    </location>
</feature>
<dbReference type="AlphaFoldDB" id="A0A0G4LEW2"/>
<comment type="similarity">
    <text evidence="12">Belongs to the phosphatidylserine decarboxylase family. PSD-B subfamily. Eukaryotic type I sub-subfamily.</text>
</comment>
<gene>
    <name evidence="12" type="primary">PSD1</name>
    <name evidence="14" type="ORF">BN1723_000391</name>
</gene>
<keyword evidence="12" id="KW-0865">Zymogen</keyword>
<dbReference type="InterPro" id="IPR003817">
    <property type="entry name" value="PS_Dcarbxylase"/>
</dbReference>
<comment type="subcellular location">
    <molecule>Phosphatidylserine decarboxylase 1 beta chain</molecule>
    <subcellularLocation>
        <location evidence="12">Mitochondrion inner membrane</location>
        <topology evidence="12">Single-pass membrane protein</topology>
        <orientation evidence="12">Intermembrane side</orientation>
    </subcellularLocation>
</comment>
<organism evidence="14 15">
    <name type="scientific">Verticillium longisporum</name>
    <name type="common">Verticillium dahliae var. longisporum</name>
    <dbReference type="NCBI Taxonomy" id="100787"/>
    <lineage>
        <taxon>Eukaryota</taxon>
        <taxon>Fungi</taxon>
        <taxon>Dikarya</taxon>
        <taxon>Ascomycota</taxon>
        <taxon>Pezizomycotina</taxon>
        <taxon>Sordariomycetes</taxon>
        <taxon>Hypocreomycetidae</taxon>
        <taxon>Glomerellales</taxon>
        <taxon>Plectosphaerellaceae</taxon>
        <taxon>Verticillium</taxon>
    </lineage>
</organism>
<keyword evidence="3 12" id="KW-0812">Transmembrane</keyword>
<dbReference type="InterPro" id="IPR033661">
    <property type="entry name" value="PSD_type1_euk"/>
</dbReference>
<keyword evidence="5 12" id="KW-1133">Transmembrane helix</keyword>
<sequence length="622" mass="69250">MVSLFGPVPLRTSALSKSISAPCSSCMITTRARYVAQRYPRATQPSARLYSQKSQQRPRSKITWYQLPIGVGIGFMGLMQFYKTSTREAEKQKELGEMESGTPKKRERIRPEGPWQVRVMSTLPLKAMSRLWGRFNEIDIPYYLRVPGFKLYAWIFGVNLDEVSEPDLHTYPNLAAFFYRTLKPGSRPLDPHPNALLSPSDGRILQFGQIEGGDIEQVKGMTYSIDALLGKRTPTPSIASDLSNGDIKTPLRQITENEDLVKTDEEFARVNGIPYTLPDLFSGDKDKSTRLSKPHDESIRPASPATERAVHADLALGDKPCIDALLGKRTPTPSIASDLSNGDIKTPLRQITENEDLVKTDEEFARVNGIPYTLPDLFSGDKDKSTRLSRPHDESIRPASPATERAVHADLALGDKPWYAYLAPEEKKTALYYAVIYLAPGDYHRFHSPANWVVERRRHFAGELFSVSPYLQRTLPGLFTLNERVVLLGRWRWGFFSYIPVGATNVGSIMINFDRELRTNSLTTDTEADRAAEAAAKNGEPYLGFSEATYASSSAVLGGQALRKGEEMGGFKLGSTVVLVFEAPAEKSSGKGDVLKGGWRWNVEKGQTLRMGQALGYVDEEV</sequence>
<evidence type="ECO:0000256" key="2">
    <source>
        <dbReference type="ARBA" id="ARBA00022516"/>
    </source>
</evidence>
<evidence type="ECO:0000256" key="13">
    <source>
        <dbReference type="SAM" id="MobiDB-lite"/>
    </source>
</evidence>
<keyword evidence="12" id="KW-0496">Mitochondrion</keyword>
<evidence type="ECO:0000256" key="7">
    <source>
        <dbReference type="ARBA" id="ARBA00023136"/>
    </source>
</evidence>
<keyword evidence="2 12" id="KW-0444">Lipid biosynthesis</keyword>
<comment type="subcellular location">
    <molecule>Phosphatidylserine decarboxylase 1 alpha chain</molecule>
    <subcellularLocation>
        <location evidence="12">Mitochondrion inner membrane</location>
        <topology evidence="12">Peripheral membrane protein</topology>
        <orientation evidence="12">Intermembrane side</orientation>
    </subcellularLocation>
    <text evidence="12">Anchored to the mitochondrial inner membrane through its interaction with the integral membrane beta chain.</text>
</comment>
<feature type="modified residue" description="Pyruvic acid (Ser); by autocatalysis" evidence="12">
    <location>
        <position position="575"/>
    </location>
</feature>
<dbReference type="GO" id="GO:0004609">
    <property type="term" value="F:phosphatidylserine decarboxylase activity"/>
    <property type="evidence" value="ECO:0007669"/>
    <property type="project" value="UniProtKB-UniRule"/>
</dbReference>
<keyword evidence="7 12" id="KW-0472">Membrane</keyword>
<feature type="region of interest" description="Disordered" evidence="13">
    <location>
        <begin position="381"/>
        <end position="401"/>
    </location>
</feature>
<dbReference type="HAMAP" id="MF_03208">
    <property type="entry name" value="PS_decarb_PSD_B_type1_euk"/>
    <property type="match status" value="1"/>
</dbReference>
<dbReference type="Proteomes" id="UP000045706">
    <property type="component" value="Unassembled WGS sequence"/>
</dbReference>
<feature type="site" description="Cleavage (non-hydrolytic); by autocatalysis" evidence="12">
    <location>
        <begin position="574"/>
        <end position="575"/>
    </location>
</feature>
<protein>
    <recommendedName>
        <fullName evidence="12">Phosphatidylserine decarboxylase proenzyme 1, mitochondrial</fullName>
        <ecNumber evidence="12">4.1.1.65</ecNumber>
    </recommendedName>
    <component>
        <recommendedName>
            <fullName evidence="12">Phosphatidylserine decarboxylase 1 beta chain</fullName>
        </recommendedName>
    </component>
    <component>
        <recommendedName>
            <fullName evidence="12">Phosphatidylserine decarboxylase 1 alpha chain</fullName>
        </recommendedName>
    </component>
</protein>
<evidence type="ECO:0000256" key="8">
    <source>
        <dbReference type="ARBA" id="ARBA00023209"/>
    </source>
</evidence>
<evidence type="ECO:0000256" key="11">
    <source>
        <dbReference type="ARBA" id="ARBA00023317"/>
    </source>
</evidence>
<keyword evidence="10 12" id="KW-1208">Phospholipid metabolism</keyword>
<evidence type="ECO:0000313" key="14">
    <source>
        <dbReference type="EMBL" id="CRK20577.1"/>
    </source>
</evidence>
<evidence type="ECO:0000256" key="9">
    <source>
        <dbReference type="ARBA" id="ARBA00023239"/>
    </source>
</evidence>
<keyword evidence="4 12" id="KW-0210">Decarboxylase</keyword>
<feature type="active site" description="Charge relay system; for autoendoproteolytic cleavage activity" evidence="12">
    <location>
        <position position="575"/>
    </location>
</feature>
<dbReference type="PANTHER" id="PTHR10067:SF6">
    <property type="entry name" value="PHOSPHATIDYLSERINE DECARBOXYLASE PROENZYME, MITOCHONDRIAL"/>
    <property type="match status" value="1"/>
</dbReference>
<feature type="region of interest" description="Disordered" evidence="13">
    <location>
        <begin position="284"/>
        <end position="306"/>
    </location>
</feature>
<dbReference type="EMBL" id="CVQI01011112">
    <property type="protein sequence ID" value="CRK20577.1"/>
    <property type="molecule type" value="Genomic_DNA"/>
</dbReference>
<feature type="active site" description="Charge relay system; for autoendoproteolytic cleavage activity" evidence="12">
    <location>
        <position position="201"/>
    </location>
</feature>
<keyword evidence="11 12" id="KW-0670">Pyruvate</keyword>
<feature type="chain" id="PRO_5023337482" description="Phosphatidylserine decarboxylase 1 alpha chain" evidence="12">
    <location>
        <begin position="575"/>
        <end position="622"/>
    </location>
</feature>
<name>A0A0G4LEW2_VERLO</name>
<comment type="catalytic activity">
    <reaction evidence="12">
        <text>a 1,2-diacyl-sn-glycero-3-phospho-L-serine + H(+) = a 1,2-diacyl-sn-glycero-3-phosphoethanolamine + CO2</text>
        <dbReference type="Rhea" id="RHEA:20828"/>
        <dbReference type="ChEBI" id="CHEBI:15378"/>
        <dbReference type="ChEBI" id="CHEBI:16526"/>
        <dbReference type="ChEBI" id="CHEBI:57262"/>
        <dbReference type="ChEBI" id="CHEBI:64612"/>
        <dbReference type="EC" id="4.1.1.65"/>
    </reaction>
</comment>
<feature type="active site" description="Charge relay system; for autoendoproteolytic cleavage activity" evidence="12">
    <location>
        <position position="447"/>
    </location>
</feature>
<evidence type="ECO:0000256" key="4">
    <source>
        <dbReference type="ARBA" id="ARBA00022793"/>
    </source>
</evidence>
<dbReference type="Pfam" id="PF02666">
    <property type="entry name" value="PS_Dcarbxylase"/>
    <property type="match status" value="2"/>
</dbReference>
<proteinExistence type="inferred from homology"/>
<evidence type="ECO:0000256" key="10">
    <source>
        <dbReference type="ARBA" id="ARBA00023264"/>
    </source>
</evidence>
<reference evidence="15" key="1">
    <citation type="submission" date="2015-05" db="EMBL/GenBank/DDBJ databases">
        <authorList>
            <person name="Fogelqvist Johan"/>
        </authorList>
    </citation>
    <scope>NUCLEOTIDE SEQUENCE [LARGE SCALE GENOMIC DNA]</scope>
</reference>
<comment type="subunit">
    <text evidence="12">Heterodimer of a large membrane-associated beta subunit and a small pyruvoyl-containing alpha subunit.</text>
</comment>
<feature type="region of interest" description="Disordered" evidence="13">
    <location>
        <begin position="90"/>
        <end position="109"/>
    </location>
</feature>
<evidence type="ECO:0000313" key="15">
    <source>
        <dbReference type="Proteomes" id="UP000045706"/>
    </source>
</evidence>
<feature type="compositionally biased region" description="Basic and acidic residues" evidence="13">
    <location>
        <begin position="381"/>
        <end position="396"/>
    </location>
</feature>
<dbReference type="PANTHER" id="PTHR10067">
    <property type="entry name" value="PHOSPHATIDYLSERINE DECARBOXYLASE"/>
    <property type="match status" value="1"/>
</dbReference>
<dbReference type="GO" id="GO:0006646">
    <property type="term" value="P:phosphatidylethanolamine biosynthetic process"/>
    <property type="evidence" value="ECO:0007669"/>
    <property type="project" value="UniProtKB-UniRule"/>
</dbReference>